<evidence type="ECO:0000259" key="2">
    <source>
        <dbReference type="Pfam" id="PF03749"/>
    </source>
</evidence>
<evidence type="ECO:0000313" key="5">
    <source>
        <dbReference type="Proteomes" id="UP000192917"/>
    </source>
</evidence>
<evidence type="ECO:0000259" key="3">
    <source>
        <dbReference type="Pfam" id="PF17746"/>
    </source>
</evidence>
<feature type="domain" description="SfsA N-terminal OB" evidence="3">
    <location>
        <begin position="25"/>
        <end position="90"/>
    </location>
</feature>
<dbReference type="Pfam" id="PF17746">
    <property type="entry name" value="SfsA_N"/>
    <property type="match status" value="1"/>
</dbReference>
<comment type="similarity">
    <text evidence="1">Belongs to the SfsA family.</text>
</comment>
<proteinExistence type="inferred from homology"/>
<dbReference type="Gene3D" id="2.40.50.580">
    <property type="match status" value="1"/>
</dbReference>
<dbReference type="InterPro" id="IPR005224">
    <property type="entry name" value="SfsA"/>
</dbReference>
<dbReference type="NCBIfam" id="TIGR00230">
    <property type="entry name" value="sfsA"/>
    <property type="match status" value="1"/>
</dbReference>
<name>A0A1Y6CPH2_9PROT</name>
<dbReference type="AlphaFoldDB" id="A0A1Y6CPH2"/>
<accession>A0A1Y6CPH2</accession>
<dbReference type="EMBL" id="FWZX01000040">
    <property type="protein sequence ID" value="SMF79819.1"/>
    <property type="molecule type" value="Genomic_DNA"/>
</dbReference>
<feature type="domain" description="Sugar fermentation stimulation protein C-terminal" evidence="2">
    <location>
        <begin position="94"/>
        <end position="232"/>
    </location>
</feature>
<reference evidence="4 5" key="1">
    <citation type="submission" date="2017-04" db="EMBL/GenBank/DDBJ databases">
        <authorList>
            <person name="Afonso C.L."/>
            <person name="Miller P.J."/>
            <person name="Scott M.A."/>
            <person name="Spackman E."/>
            <person name="Goraichik I."/>
            <person name="Dimitrov K.M."/>
            <person name="Suarez D.L."/>
            <person name="Swayne D.E."/>
        </authorList>
    </citation>
    <scope>NUCLEOTIDE SEQUENCE [LARGE SCALE GENOMIC DNA]</scope>
    <source>
        <strain evidence="4 5">USBA 355</strain>
    </source>
</reference>
<dbReference type="CDD" id="cd22359">
    <property type="entry name" value="SfsA-like_bacterial"/>
    <property type="match status" value="1"/>
</dbReference>
<dbReference type="PANTHER" id="PTHR30545">
    <property type="entry name" value="SUGAR FERMENTATION STIMULATION PROTEIN A"/>
    <property type="match status" value="1"/>
</dbReference>
<dbReference type="Pfam" id="PF03749">
    <property type="entry name" value="SfsA"/>
    <property type="match status" value="1"/>
</dbReference>
<keyword evidence="5" id="KW-1185">Reference proteome</keyword>
<evidence type="ECO:0000256" key="1">
    <source>
        <dbReference type="HAMAP-Rule" id="MF_00095"/>
    </source>
</evidence>
<sequence>MQARHGRANKPAMLFAEPLVAALLLRRYKRFLADVVLADGTELTAHCPNPGAMLGLREPGSRVWLAPARPGNKLAFSWELVEADGTLVGINTGRPNRLAEEAIAGGLIPALAGYSSLRREVRYGRNSRIDLLLEEAGRPPCYIEIKNVHLRREAGLAEFPDCVTARGAKHLVELAEAVEAGARAVMLYVVQRGDCERLRLAADLDPGYARAFAEARARGVEALCWACEVSTDGIALVRPLALES</sequence>
<dbReference type="STRING" id="560819.SAMN05428998_14032"/>
<gene>
    <name evidence="1" type="primary">sfsA</name>
    <name evidence="4" type="ORF">SAMN05428998_14032</name>
</gene>
<dbReference type="InterPro" id="IPR041465">
    <property type="entry name" value="SfsA_N"/>
</dbReference>
<evidence type="ECO:0000313" key="4">
    <source>
        <dbReference type="EMBL" id="SMF79819.1"/>
    </source>
</evidence>
<organism evidence="4 5">
    <name type="scientific">Tistlia consotensis USBA 355</name>
    <dbReference type="NCBI Taxonomy" id="560819"/>
    <lineage>
        <taxon>Bacteria</taxon>
        <taxon>Pseudomonadati</taxon>
        <taxon>Pseudomonadota</taxon>
        <taxon>Alphaproteobacteria</taxon>
        <taxon>Rhodospirillales</taxon>
        <taxon>Rhodovibrionaceae</taxon>
        <taxon>Tistlia</taxon>
    </lineage>
</organism>
<dbReference type="GO" id="GO:0003677">
    <property type="term" value="F:DNA binding"/>
    <property type="evidence" value="ECO:0007669"/>
    <property type="project" value="InterPro"/>
</dbReference>
<dbReference type="HAMAP" id="MF_00095">
    <property type="entry name" value="SfsA"/>
    <property type="match status" value="1"/>
</dbReference>
<dbReference type="PANTHER" id="PTHR30545:SF2">
    <property type="entry name" value="SUGAR FERMENTATION STIMULATION PROTEIN A"/>
    <property type="match status" value="1"/>
</dbReference>
<dbReference type="InterPro" id="IPR040452">
    <property type="entry name" value="SfsA_C"/>
</dbReference>
<dbReference type="Proteomes" id="UP000192917">
    <property type="component" value="Unassembled WGS sequence"/>
</dbReference>
<dbReference type="Gene3D" id="3.40.1350.60">
    <property type="match status" value="1"/>
</dbReference>
<protein>
    <recommendedName>
        <fullName evidence="1">Sugar fermentation stimulation protein homolog</fullName>
    </recommendedName>
</protein>